<accession>A0A7J7MF43</accession>
<feature type="domain" description="Kri1-like C-terminal" evidence="4">
    <location>
        <begin position="462"/>
        <end position="539"/>
    </location>
</feature>
<organism evidence="5 6">
    <name type="scientific">Kingdonia uniflora</name>
    <dbReference type="NCBI Taxonomy" id="39325"/>
    <lineage>
        <taxon>Eukaryota</taxon>
        <taxon>Viridiplantae</taxon>
        <taxon>Streptophyta</taxon>
        <taxon>Embryophyta</taxon>
        <taxon>Tracheophyta</taxon>
        <taxon>Spermatophyta</taxon>
        <taxon>Magnoliopsida</taxon>
        <taxon>Ranunculales</taxon>
        <taxon>Circaeasteraceae</taxon>
        <taxon>Kingdonia</taxon>
    </lineage>
</organism>
<dbReference type="EMBL" id="JACGCM010001560">
    <property type="protein sequence ID" value="KAF6153491.1"/>
    <property type="molecule type" value="Genomic_DNA"/>
</dbReference>
<feature type="compositionally biased region" description="Basic and acidic residues" evidence="3">
    <location>
        <begin position="610"/>
        <end position="628"/>
    </location>
</feature>
<dbReference type="GO" id="GO:0030686">
    <property type="term" value="C:90S preribosome"/>
    <property type="evidence" value="ECO:0007669"/>
    <property type="project" value="TreeGrafter"/>
</dbReference>
<feature type="compositionally biased region" description="Acidic residues" evidence="3">
    <location>
        <begin position="431"/>
        <end position="442"/>
    </location>
</feature>
<feature type="region of interest" description="Disordered" evidence="3">
    <location>
        <begin position="43"/>
        <end position="66"/>
    </location>
</feature>
<keyword evidence="6" id="KW-1185">Reference proteome</keyword>
<dbReference type="GO" id="GO:0005730">
    <property type="term" value="C:nucleolus"/>
    <property type="evidence" value="ECO:0007669"/>
    <property type="project" value="TreeGrafter"/>
</dbReference>
<reference evidence="5 6" key="1">
    <citation type="journal article" date="2020" name="IScience">
        <title>Genome Sequencing of the Endangered Kingdonia uniflora (Circaeasteraceae, Ranunculales) Reveals Potential Mechanisms of Evolutionary Specialization.</title>
        <authorList>
            <person name="Sun Y."/>
            <person name="Deng T."/>
            <person name="Zhang A."/>
            <person name="Moore M.J."/>
            <person name="Landis J.B."/>
            <person name="Lin N."/>
            <person name="Zhang H."/>
            <person name="Zhang X."/>
            <person name="Huang J."/>
            <person name="Zhang X."/>
            <person name="Sun H."/>
            <person name="Wang H."/>
        </authorList>
    </citation>
    <scope>NUCLEOTIDE SEQUENCE [LARGE SCALE GENOMIC DNA]</scope>
    <source>
        <strain evidence="5">TB1705</strain>
        <tissue evidence="5">Leaf</tissue>
    </source>
</reference>
<dbReference type="InterPro" id="IPR024626">
    <property type="entry name" value="Kri1-like_C"/>
</dbReference>
<feature type="region of interest" description="Disordered" evidence="3">
    <location>
        <begin position="424"/>
        <end position="449"/>
    </location>
</feature>
<feature type="compositionally biased region" description="Basic and acidic residues" evidence="3">
    <location>
        <begin position="637"/>
        <end position="647"/>
    </location>
</feature>
<feature type="compositionally biased region" description="Acidic residues" evidence="3">
    <location>
        <begin position="50"/>
        <end position="63"/>
    </location>
</feature>
<protein>
    <recommendedName>
        <fullName evidence="4">Kri1-like C-terminal domain-containing protein</fullName>
    </recommendedName>
</protein>
<evidence type="ECO:0000313" key="6">
    <source>
        <dbReference type="Proteomes" id="UP000541444"/>
    </source>
</evidence>
<evidence type="ECO:0000259" key="4">
    <source>
        <dbReference type="Pfam" id="PF12936"/>
    </source>
</evidence>
<evidence type="ECO:0000256" key="3">
    <source>
        <dbReference type="SAM" id="MobiDB-lite"/>
    </source>
</evidence>
<dbReference type="Pfam" id="PF05178">
    <property type="entry name" value="Kri1"/>
    <property type="match status" value="1"/>
</dbReference>
<dbReference type="AlphaFoldDB" id="A0A7J7MF43"/>
<name>A0A7J7MF43_9MAGN</name>
<sequence>MGMNLFDESDDTDKISKLEFDPNYALRYEHNKNREELHKLQELKKKGIVEDSDDSETESEDDGDTRAIHPHFFDVLDRVKKRDPVINIKDKKLFESDDEEVDEEGRFNKKPKKEKPMYLKDVVATQAIKHGAEFEEEDDEVIPKGKTYDEEQEEYVDAFLEKANEGEDGDLLIEKSRNDGGSKEDEGNGEMDKFEGLFDTENEEDLFLKNYLMNEMWIARDKGKLPDVDDLDVSEDEEEVEKQEKYEAEYNFRHEEGAGDRILGYSRVTVGTVRNMTNARKQQRKSKEQRIAQAEEVRKEELKHMKNVKRKEIEEKLKKIREIAGISEEEACLLNEDDLEKDFDADEHDRKMKDTFDGGYYDAEDKAPGFGSDDEDDGDLEKPDFDKEDELLGIPKNWDICGPSDGFSAAREKVLKLKAQKGKTEGFSELSDTDEIKEEEQMPVEGKRKRKRKISLVEKLSLDKDLEEYYKLDYEDTIGDLKTRFKYASVEPRKFGLKTEAIISMDDKELNDYVPLKMISPYREQYIVPKHKKNNQKLKNMLAAQGVDPKDNRTGKKHHLKGEERTKSSQTSNVELGEPRGSAVGVDFDDHKIKKHSSKGENLPTSSQKYTDELVEPKSEESKSEKESRRAKRRHRQAELKISKGRLEAYGVIPAQSKSKKKQ</sequence>
<evidence type="ECO:0000256" key="2">
    <source>
        <dbReference type="SAM" id="Coils"/>
    </source>
</evidence>
<dbReference type="PANTHER" id="PTHR14490">
    <property type="entry name" value="ZINC FINGER, ZZ TYPE"/>
    <property type="match status" value="1"/>
</dbReference>
<dbReference type="GO" id="GO:0000447">
    <property type="term" value="P:endonucleolytic cleavage in ITS1 to separate SSU-rRNA from 5.8S rRNA and LSU-rRNA from tricistronic rRNA transcript (SSU-rRNA, 5.8S rRNA, LSU-rRNA)"/>
    <property type="evidence" value="ECO:0007669"/>
    <property type="project" value="TreeGrafter"/>
</dbReference>
<feature type="region of interest" description="Disordered" evidence="3">
    <location>
        <begin position="167"/>
        <end position="193"/>
    </location>
</feature>
<feature type="compositionally biased region" description="Basic and acidic residues" evidence="3">
    <location>
        <begin position="172"/>
        <end position="193"/>
    </location>
</feature>
<dbReference type="OrthoDB" id="10252032at2759"/>
<gene>
    <name evidence="5" type="ORF">GIB67_027358</name>
</gene>
<evidence type="ECO:0000256" key="1">
    <source>
        <dbReference type="ARBA" id="ARBA00007473"/>
    </source>
</evidence>
<dbReference type="PANTHER" id="PTHR14490:SF5">
    <property type="entry name" value="PROTEIN KRI1 HOMOLOG"/>
    <property type="match status" value="1"/>
</dbReference>
<dbReference type="Proteomes" id="UP000541444">
    <property type="component" value="Unassembled WGS sequence"/>
</dbReference>
<feature type="coiled-coil region" evidence="2">
    <location>
        <begin position="284"/>
        <end position="330"/>
    </location>
</feature>
<dbReference type="Pfam" id="PF12936">
    <property type="entry name" value="Kri1_C"/>
    <property type="match status" value="1"/>
</dbReference>
<comment type="similarity">
    <text evidence="1">Belongs to the KRI1 family.</text>
</comment>
<evidence type="ECO:0000313" key="5">
    <source>
        <dbReference type="EMBL" id="KAF6153491.1"/>
    </source>
</evidence>
<feature type="region of interest" description="Disordered" evidence="3">
    <location>
        <begin position="343"/>
        <end position="386"/>
    </location>
</feature>
<keyword evidence="2" id="KW-0175">Coiled coil</keyword>
<proteinExistence type="inferred from homology"/>
<feature type="region of interest" description="Disordered" evidence="3">
    <location>
        <begin position="528"/>
        <end position="663"/>
    </location>
</feature>
<feature type="compositionally biased region" description="Basic and acidic residues" evidence="3">
    <location>
        <begin position="347"/>
        <end position="356"/>
    </location>
</feature>
<dbReference type="InterPro" id="IPR018034">
    <property type="entry name" value="Kri1"/>
</dbReference>
<feature type="region of interest" description="Disordered" evidence="3">
    <location>
        <begin position="130"/>
        <end position="149"/>
    </location>
</feature>
<comment type="caution">
    <text evidence="5">The sequence shown here is derived from an EMBL/GenBank/DDBJ whole genome shotgun (WGS) entry which is preliminary data.</text>
</comment>